<reference evidence="5 6" key="1">
    <citation type="submission" date="2024-01" db="EMBL/GenBank/DDBJ databases">
        <title>Comparative genomics of Cryptococcus and Kwoniella reveals pathogenesis evolution and contrasting modes of karyotype evolution via chromosome fusion or intercentromeric recombination.</title>
        <authorList>
            <person name="Coelho M.A."/>
            <person name="David-Palma M."/>
            <person name="Shea T."/>
            <person name="Bowers K."/>
            <person name="McGinley-Smith S."/>
            <person name="Mohammad A.W."/>
            <person name="Gnirke A."/>
            <person name="Yurkov A.M."/>
            <person name="Nowrousian M."/>
            <person name="Sun S."/>
            <person name="Cuomo C.A."/>
            <person name="Heitman J."/>
        </authorList>
    </citation>
    <scope>NUCLEOTIDE SEQUENCE [LARGE SCALE GENOMIC DNA]</scope>
    <source>
        <strain evidence="5 6">CBS 6074</strain>
    </source>
</reference>
<dbReference type="Gene3D" id="3.90.25.10">
    <property type="entry name" value="UDP-galactose 4-epimerase, domain 1"/>
    <property type="match status" value="1"/>
</dbReference>
<dbReference type="CDD" id="cd05251">
    <property type="entry name" value="NmrA_like_SDR_a"/>
    <property type="match status" value="1"/>
</dbReference>
<dbReference type="Proteomes" id="UP001355207">
    <property type="component" value="Chromosome 6"/>
</dbReference>
<keyword evidence="6" id="KW-1185">Reference proteome</keyword>
<gene>
    <name evidence="5" type="ORF">L201_004706</name>
</gene>
<dbReference type="Pfam" id="PF05368">
    <property type="entry name" value="NmrA"/>
    <property type="match status" value="1"/>
</dbReference>
<dbReference type="InterPro" id="IPR036291">
    <property type="entry name" value="NAD(P)-bd_dom_sf"/>
</dbReference>
<evidence type="ECO:0000256" key="3">
    <source>
        <dbReference type="ARBA" id="ARBA00023002"/>
    </source>
</evidence>
<evidence type="ECO:0000256" key="1">
    <source>
        <dbReference type="ARBA" id="ARBA00006328"/>
    </source>
</evidence>
<keyword evidence="2" id="KW-0521">NADP</keyword>
<dbReference type="InterPro" id="IPR051164">
    <property type="entry name" value="NmrA-like_oxidored"/>
</dbReference>
<dbReference type="PANTHER" id="PTHR42748:SF30">
    <property type="entry name" value="NMRA-LIKE DOMAIN-CONTAINING PROTEIN"/>
    <property type="match status" value="1"/>
</dbReference>
<evidence type="ECO:0000313" key="5">
    <source>
        <dbReference type="EMBL" id="WWC89780.1"/>
    </source>
</evidence>
<dbReference type="Gene3D" id="3.40.50.720">
    <property type="entry name" value="NAD(P)-binding Rossmann-like Domain"/>
    <property type="match status" value="1"/>
</dbReference>
<feature type="domain" description="NmrA-like" evidence="4">
    <location>
        <begin position="5"/>
        <end position="262"/>
    </location>
</feature>
<protein>
    <recommendedName>
        <fullName evidence="4">NmrA-like domain-containing protein</fullName>
    </recommendedName>
</protein>
<dbReference type="EMBL" id="CP144103">
    <property type="protein sequence ID" value="WWC89780.1"/>
    <property type="molecule type" value="Genomic_DNA"/>
</dbReference>
<comment type="similarity">
    <text evidence="1">Belongs to the NmrA-type oxidoreductase family.</text>
</comment>
<evidence type="ECO:0000259" key="4">
    <source>
        <dbReference type="Pfam" id="PF05368"/>
    </source>
</evidence>
<dbReference type="GO" id="GO:0005634">
    <property type="term" value="C:nucleus"/>
    <property type="evidence" value="ECO:0007669"/>
    <property type="project" value="TreeGrafter"/>
</dbReference>
<evidence type="ECO:0000313" key="6">
    <source>
        <dbReference type="Proteomes" id="UP001355207"/>
    </source>
</evidence>
<proteinExistence type="inferred from homology"/>
<dbReference type="GO" id="GO:0016491">
    <property type="term" value="F:oxidoreductase activity"/>
    <property type="evidence" value="ECO:0007669"/>
    <property type="project" value="UniProtKB-KW"/>
</dbReference>
<organism evidence="5 6">
    <name type="scientific">Kwoniella dendrophila CBS 6074</name>
    <dbReference type="NCBI Taxonomy" id="1295534"/>
    <lineage>
        <taxon>Eukaryota</taxon>
        <taxon>Fungi</taxon>
        <taxon>Dikarya</taxon>
        <taxon>Basidiomycota</taxon>
        <taxon>Agaricomycotina</taxon>
        <taxon>Tremellomycetes</taxon>
        <taxon>Tremellales</taxon>
        <taxon>Cryptococcaceae</taxon>
        <taxon>Kwoniella</taxon>
    </lineage>
</organism>
<dbReference type="RefSeq" id="XP_066076543.1">
    <property type="nucleotide sequence ID" value="XM_066220446.1"/>
</dbReference>
<accession>A0AAX4JYX3</accession>
<dbReference type="InterPro" id="IPR008030">
    <property type="entry name" value="NmrA-like"/>
</dbReference>
<dbReference type="PANTHER" id="PTHR42748">
    <property type="entry name" value="NITROGEN METABOLITE REPRESSION PROTEIN NMRA FAMILY MEMBER"/>
    <property type="match status" value="1"/>
</dbReference>
<dbReference type="AlphaFoldDB" id="A0AAX4JYX3"/>
<evidence type="ECO:0000256" key="2">
    <source>
        <dbReference type="ARBA" id="ARBA00022857"/>
    </source>
</evidence>
<keyword evidence="3" id="KW-0560">Oxidoreductase</keyword>
<sequence length="306" mass="34030">MSNQDKTIVVFTATGAQGSSVVDSLLESGFKVVALTRNTQGKGATALKMKGAQIAQADLSDVNTYKDTFKGAHGVFINADFWGIYAAQDYNVEATTKEEIRQVTDAMKAAKDAGIKHVVYSSLDENTQAPHWQSKADASKWASQNDIPITNLVMTAYWENISNFKLIQAKDDGSYTLLLPLLDDTKHYGVPVCQTGLWARTAFENPDKWIGKDIYAVTGEETTSEIASILSEISGKKVDTLHLTKEYFHSEAMKKQLGEEMWLNWNLFIEKRITRDVKASLDAAPGAWDFKTWAKNDKGIKELLQF</sequence>
<dbReference type="GeneID" id="91095376"/>
<dbReference type="SUPFAM" id="SSF51735">
    <property type="entry name" value="NAD(P)-binding Rossmann-fold domains"/>
    <property type="match status" value="1"/>
</dbReference>
<name>A0AAX4JYX3_9TREE</name>